<proteinExistence type="predicted"/>
<dbReference type="VEuPathDB" id="FungiDB:AFUB_018550"/>
<organism evidence="1 2">
    <name type="scientific">Aspergillus fumigatus (strain CBS 144.89 / FGSC A1163 / CEA10)</name>
    <name type="common">Neosartorya fumigata</name>
    <dbReference type="NCBI Taxonomy" id="451804"/>
    <lineage>
        <taxon>Eukaryota</taxon>
        <taxon>Fungi</taxon>
        <taxon>Dikarya</taxon>
        <taxon>Ascomycota</taxon>
        <taxon>Pezizomycotina</taxon>
        <taxon>Eurotiomycetes</taxon>
        <taxon>Eurotiomycetidae</taxon>
        <taxon>Eurotiales</taxon>
        <taxon>Aspergillaceae</taxon>
        <taxon>Aspergillus</taxon>
        <taxon>Aspergillus subgen. Fumigati</taxon>
    </lineage>
</organism>
<evidence type="ECO:0000313" key="2">
    <source>
        <dbReference type="Proteomes" id="UP000001699"/>
    </source>
</evidence>
<name>B0XTH0_ASPFC</name>
<accession>B0XTH0</accession>
<dbReference type="EMBL" id="DS499595">
    <property type="protein sequence ID" value="EDP53811.1"/>
    <property type="molecule type" value="Genomic_DNA"/>
</dbReference>
<dbReference type="Proteomes" id="UP000001699">
    <property type="component" value="Unassembled WGS sequence"/>
</dbReference>
<gene>
    <name evidence="1" type="ORF">AFUB_018550</name>
</gene>
<dbReference type="AlphaFoldDB" id="B0XTH0"/>
<evidence type="ECO:0000313" key="1">
    <source>
        <dbReference type="EMBL" id="EDP53811.1"/>
    </source>
</evidence>
<protein>
    <submittedName>
        <fullName evidence="1">Uncharacterized protein</fullName>
    </submittedName>
</protein>
<sequence>MYTVARIALTAGLPGKRIANSLAIILAKTGDKREAGPARRRDEIEYHRCREILTAAMSNWARTNDELEDNLTIDNYRTDCL</sequence>
<reference evidence="1 2" key="1">
    <citation type="journal article" date="2008" name="PLoS Genet.">
        <title>Genomic islands in the pathogenic filamentous fungus Aspergillus fumigatus.</title>
        <authorList>
            <person name="Fedorova N.D."/>
            <person name="Khaldi N."/>
            <person name="Joardar V.S."/>
            <person name="Maiti R."/>
            <person name="Amedeo P."/>
            <person name="Anderson M.J."/>
            <person name="Crabtree J."/>
            <person name="Silva J.C."/>
            <person name="Badger J.H."/>
            <person name="Albarraq A."/>
            <person name="Angiuoli S."/>
            <person name="Bussey H."/>
            <person name="Bowyer P."/>
            <person name="Cotty P.J."/>
            <person name="Dyer P.S."/>
            <person name="Egan A."/>
            <person name="Galens K."/>
            <person name="Fraser-Liggett C.M."/>
            <person name="Haas B.J."/>
            <person name="Inman J.M."/>
            <person name="Kent R."/>
            <person name="Lemieux S."/>
            <person name="Malavazi I."/>
            <person name="Orvis J."/>
            <person name="Roemer T."/>
            <person name="Ronning C.M."/>
            <person name="Sundaram J.P."/>
            <person name="Sutton G."/>
            <person name="Turner G."/>
            <person name="Venter J.C."/>
            <person name="White O.R."/>
            <person name="Whitty B.R."/>
            <person name="Youngman P."/>
            <person name="Wolfe K.H."/>
            <person name="Goldman G.H."/>
            <person name="Wortman J.R."/>
            <person name="Jiang B."/>
            <person name="Denning D.W."/>
            <person name="Nierman W.C."/>
        </authorList>
    </citation>
    <scope>NUCLEOTIDE SEQUENCE [LARGE SCALE GENOMIC DNA]</scope>
    <source>
        <strain evidence="2">CBS 144.89 / FGSC A1163 / CEA10</strain>
    </source>
</reference>
<dbReference type="HOGENOM" id="CLU_2573466_0_0_1"/>
<keyword evidence="2" id="KW-1185">Reference proteome</keyword>